<evidence type="ECO:0000313" key="1">
    <source>
        <dbReference type="EMBL" id="GIY25661.1"/>
    </source>
</evidence>
<reference evidence="1 2" key="1">
    <citation type="submission" date="2021-06" db="EMBL/GenBank/DDBJ databases">
        <title>Caerostris darwini draft genome.</title>
        <authorList>
            <person name="Kono N."/>
            <person name="Arakawa K."/>
        </authorList>
    </citation>
    <scope>NUCLEOTIDE SEQUENCE [LARGE SCALE GENOMIC DNA]</scope>
</reference>
<sequence length="102" mass="11686">MIRKKPYPPSLIWSYPFHSVQGMEGEGHSSQDQERLGSYHDERALNVKGLLGLQFHNVYPFPSMWPNSCQAEEELSGKDAEERFSSLIPTPHLCVRGREVKD</sequence>
<organism evidence="1 2">
    <name type="scientific">Caerostris darwini</name>
    <dbReference type="NCBI Taxonomy" id="1538125"/>
    <lineage>
        <taxon>Eukaryota</taxon>
        <taxon>Metazoa</taxon>
        <taxon>Ecdysozoa</taxon>
        <taxon>Arthropoda</taxon>
        <taxon>Chelicerata</taxon>
        <taxon>Arachnida</taxon>
        <taxon>Araneae</taxon>
        <taxon>Araneomorphae</taxon>
        <taxon>Entelegynae</taxon>
        <taxon>Araneoidea</taxon>
        <taxon>Araneidae</taxon>
        <taxon>Caerostris</taxon>
    </lineage>
</organism>
<dbReference type="Proteomes" id="UP001054837">
    <property type="component" value="Unassembled WGS sequence"/>
</dbReference>
<keyword evidence="2" id="KW-1185">Reference proteome</keyword>
<dbReference type="EMBL" id="BPLQ01006841">
    <property type="protein sequence ID" value="GIY25661.1"/>
    <property type="molecule type" value="Genomic_DNA"/>
</dbReference>
<dbReference type="AlphaFoldDB" id="A0AAV4RZ68"/>
<comment type="caution">
    <text evidence="1">The sequence shown here is derived from an EMBL/GenBank/DDBJ whole genome shotgun (WGS) entry which is preliminary data.</text>
</comment>
<proteinExistence type="predicted"/>
<name>A0AAV4RZ68_9ARAC</name>
<protein>
    <submittedName>
        <fullName evidence="1">Uncharacterized protein</fullName>
    </submittedName>
</protein>
<evidence type="ECO:0000313" key="2">
    <source>
        <dbReference type="Proteomes" id="UP001054837"/>
    </source>
</evidence>
<gene>
    <name evidence="1" type="ORF">CDAR_263421</name>
</gene>
<accession>A0AAV4RZ68</accession>